<feature type="binding site" description="in other chain" evidence="8">
    <location>
        <begin position="49"/>
        <end position="52"/>
    </location>
    <ligand>
        <name>IMP</name>
        <dbReference type="ChEBI" id="CHEBI:58053"/>
        <note>ligand shared between dimeric partners</note>
    </ligand>
</feature>
<feature type="binding site" evidence="8">
    <location>
        <begin position="341"/>
        <end position="343"/>
    </location>
    <ligand>
        <name>GTP</name>
        <dbReference type="ChEBI" id="CHEBI:37565"/>
    </ligand>
</feature>
<dbReference type="PROSITE" id="PS01266">
    <property type="entry name" value="ADENYLOSUCCIN_SYN_1"/>
    <property type="match status" value="1"/>
</dbReference>
<feature type="binding site" evidence="8">
    <location>
        <position position="153"/>
    </location>
    <ligand>
        <name>IMP</name>
        <dbReference type="ChEBI" id="CHEBI:58053"/>
        <note>ligand shared between dimeric partners</note>
    </ligand>
</feature>
<evidence type="ECO:0000256" key="6">
    <source>
        <dbReference type="ARBA" id="ARBA00022842"/>
    </source>
</evidence>
<feature type="binding site" description="in other chain" evidence="8">
    <location>
        <position position="313"/>
    </location>
    <ligand>
        <name>IMP</name>
        <dbReference type="ChEBI" id="CHEBI:58053"/>
        <note>ligand shared between dimeric partners</note>
    </ligand>
</feature>
<dbReference type="InterPro" id="IPR042109">
    <property type="entry name" value="Adenylosuccinate_synth_dom1"/>
</dbReference>
<keyword evidence="3 8" id="KW-0479">Metal-binding</keyword>
<dbReference type="FunFam" id="3.90.170.10:FF:000001">
    <property type="entry name" value="Adenylosuccinate synthetase"/>
    <property type="match status" value="1"/>
</dbReference>
<keyword evidence="7 8" id="KW-0342">GTP-binding</keyword>
<feature type="binding site" description="in other chain" evidence="8">
    <location>
        <position position="234"/>
    </location>
    <ligand>
        <name>IMP</name>
        <dbReference type="ChEBI" id="CHEBI:58053"/>
        <note>ligand shared between dimeric partners</note>
    </ligand>
</feature>
<evidence type="ECO:0000256" key="7">
    <source>
        <dbReference type="ARBA" id="ARBA00023134"/>
    </source>
</evidence>
<dbReference type="PANTHER" id="PTHR11846">
    <property type="entry name" value="ADENYLOSUCCINATE SYNTHETASE"/>
    <property type="match status" value="1"/>
</dbReference>
<dbReference type="InterPro" id="IPR001114">
    <property type="entry name" value="Adenylosuccinate_synthetase"/>
</dbReference>
<dbReference type="GO" id="GO:0044208">
    <property type="term" value="P:'de novo' AMP biosynthetic process"/>
    <property type="evidence" value="ECO:0007669"/>
    <property type="project" value="UniProtKB-UniRule"/>
</dbReference>
<dbReference type="HAMAP" id="MF_00011">
    <property type="entry name" value="Adenylosucc_synth"/>
    <property type="match status" value="1"/>
</dbReference>
<feature type="binding site" evidence="8">
    <location>
        <position position="24"/>
    </location>
    <ligand>
        <name>Mg(2+)</name>
        <dbReference type="ChEBI" id="CHEBI:18420"/>
    </ligand>
</feature>
<comment type="function">
    <text evidence="8">Plays an important role in the de novo pathway of purine nucleotide biosynthesis. Catalyzes the first committed step in the biosynthesis of AMP from IMP.</text>
</comment>
<feature type="binding site" evidence="8">
    <location>
        <begin position="423"/>
        <end position="425"/>
    </location>
    <ligand>
        <name>GTP</name>
        <dbReference type="ChEBI" id="CHEBI:37565"/>
    </ligand>
</feature>
<dbReference type="Gene3D" id="3.90.170.10">
    <property type="entry name" value="Adenylosuccinate Synthetase, subunit A, domain 3"/>
    <property type="match status" value="1"/>
</dbReference>
<dbReference type="EC" id="6.3.4.4" evidence="8 10"/>
<dbReference type="InterPro" id="IPR018220">
    <property type="entry name" value="Adenylosuccin_syn_GTP-bd"/>
</dbReference>
<evidence type="ECO:0000256" key="4">
    <source>
        <dbReference type="ARBA" id="ARBA00022741"/>
    </source>
</evidence>
<feature type="binding site" evidence="8">
    <location>
        <begin position="51"/>
        <end position="53"/>
    </location>
    <ligand>
        <name>GTP</name>
        <dbReference type="ChEBI" id="CHEBI:37565"/>
    </ligand>
</feature>
<gene>
    <name evidence="8" type="primary">purA</name>
    <name evidence="11" type="ORF">HMPREF0322_04081</name>
</gene>
<evidence type="ECO:0000256" key="8">
    <source>
        <dbReference type="HAMAP-Rule" id="MF_00011"/>
    </source>
</evidence>
<dbReference type="GO" id="GO:0046040">
    <property type="term" value="P:IMP metabolic process"/>
    <property type="evidence" value="ECO:0007669"/>
    <property type="project" value="TreeGrafter"/>
</dbReference>
<dbReference type="InterPro" id="IPR042111">
    <property type="entry name" value="Adenylosuccinate_synth_dom3"/>
</dbReference>
<dbReference type="AlphaFoldDB" id="G9XSX7"/>
<dbReference type="Proteomes" id="UP000004416">
    <property type="component" value="Unassembled WGS sequence"/>
</dbReference>
<dbReference type="GO" id="GO:0005525">
    <property type="term" value="F:GTP binding"/>
    <property type="evidence" value="ECO:0007669"/>
    <property type="project" value="UniProtKB-UniRule"/>
</dbReference>
<comment type="similarity">
    <text evidence="8 10">Belongs to the adenylosuccinate synthetase family.</text>
</comment>
<proteinExistence type="inferred from homology"/>
<dbReference type="PANTHER" id="PTHR11846:SF0">
    <property type="entry name" value="ADENYLOSUCCINATE SYNTHETASE"/>
    <property type="match status" value="1"/>
</dbReference>
<comment type="caution">
    <text evidence="11">The sequence shown here is derived from an EMBL/GenBank/DDBJ whole genome shotgun (WGS) entry which is preliminary data.</text>
</comment>
<feature type="binding site" evidence="8">
    <location>
        <begin position="23"/>
        <end position="29"/>
    </location>
    <ligand>
        <name>GTP</name>
        <dbReference type="ChEBI" id="CHEBI:37565"/>
    </ligand>
</feature>
<feature type="active site" description="Proton acceptor" evidence="8">
    <location>
        <position position="24"/>
    </location>
</feature>
<feature type="binding site" evidence="8">
    <location>
        <begin position="309"/>
        <end position="315"/>
    </location>
    <ligand>
        <name>substrate</name>
    </ligand>
</feature>
<evidence type="ECO:0000256" key="3">
    <source>
        <dbReference type="ARBA" id="ARBA00022723"/>
    </source>
</evidence>
<dbReference type="SUPFAM" id="SSF52540">
    <property type="entry name" value="P-loop containing nucleoside triphosphate hydrolases"/>
    <property type="match status" value="1"/>
</dbReference>
<evidence type="ECO:0000256" key="10">
    <source>
        <dbReference type="RuleBase" id="RU000520"/>
    </source>
</evidence>
<dbReference type="InterPro" id="IPR033128">
    <property type="entry name" value="Adenylosuccin_syn_Lys_AS"/>
</dbReference>
<accession>G9XSX7</accession>
<keyword evidence="4 8" id="KW-0547">Nucleotide-binding</keyword>
<feature type="binding site" evidence="8">
    <location>
        <position position="315"/>
    </location>
    <ligand>
        <name>GTP</name>
        <dbReference type="ChEBI" id="CHEBI:37565"/>
    </ligand>
</feature>
<dbReference type="GO" id="GO:0000287">
    <property type="term" value="F:magnesium ion binding"/>
    <property type="evidence" value="ECO:0007669"/>
    <property type="project" value="UniProtKB-UniRule"/>
</dbReference>
<dbReference type="UniPathway" id="UPA00075">
    <property type="reaction ID" value="UER00335"/>
</dbReference>
<dbReference type="NCBIfam" id="NF002223">
    <property type="entry name" value="PRK01117.1"/>
    <property type="match status" value="1"/>
</dbReference>
<comment type="cofactor">
    <cofactor evidence="8">
        <name>Mg(2+)</name>
        <dbReference type="ChEBI" id="CHEBI:18420"/>
    </cofactor>
    <text evidence="8">Binds 1 Mg(2+) ion per subunit.</text>
</comment>
<name>G9XSX7_DESHA</name>
<keyword evidence="5 8" id="KW-0658">Purine biosynthesis</keyword>
<comment type="catalytic activity">
    <reaction evidence="8 10">
        <text>IMP + L-aspartate + GTP = N(6)-(1,2-dicarboxyethyl)-AMP + GDP + phosphate + 2 H(+)</text>
        <dbReference type="Rhea" id="RHEA:15753"/>
        <dbReference type="ChEBI" id="CHEBI:15378"/>
        <dbReference type="ChEBI" id="CHEBI:29991"/>
        <dbReference type="ChEBI" id="CHEBI:37565"/>
        <dbReference type="ChEBI" id="CHEBI:43474"/>
        <dbReference type="ChEBI" id="CHEBI:57567"/>
        <dbReference type="ChEBI" id="CHEBI:58053"/>
        <dbReference type="ChEBI" id="CHEBI:58189"/>
        <dbReference type="EC" id="6.3.4.4"/>
    </reaction>
</comment>
<comment type="pathway">
    <text evidence="8 10">Purine metabolism; AMP biosynthesis via de novo pathway; AMP from IMP: step 1/2.</text>
</comment>
<keyword evidence="8" id="KW-0963">Cytoplasm</keyword>
<dbReference type="InterPro" id="IPR027417">
    <property type="entry name" value="P-loop_NTPase"/>
</dbReference>
<dbReference type="GO" id="GO:0004019">
    <property type="term" value="F:adenylosuccinate synthase activity"/>
    <property type="evidence" value="ECO:0007669"/>
    <property type="project" value="UniProtKB-UniRule"/>
</dbReference>
<evidence type="ECO:0000256" key="5">
    <source>
        <dbReference type="ARBA" id="ARBA00022755"/>
    </source>
</evidence>
<evidence type="ECO:0000256" key="1">
    <source>
        <dbReference type="ARBA" id="ARBA00011738"/>
    </source>
</evidence>
<dbReference type="PROSITE" id="PS00513">
    <property type="entry name" value="ADENYLOSUCCIN_SYN_2"/>
    <property type="match status" value="1"/>
</dbReference>
<reference evidence="11 12" key="1">
    <citation type="submission" date="2011-08" db="EMBL/GenBank/DDBJ databases">
        <authorList>
            <person name="Weinstock G."/>
            <person name="Sodergren E."/>
            <person name="Clifton S."/>
            <person name="Fulton L."/>
            <person name="Fulton B."/>
            <person name="Courtney L."/>
            <person name="Fronick C."/>
            <person name="Harrison M."/>
            <person name="Strong C."/>
            <person name="Farmer C."/>
            <person name="Delahaunty K."/>
            <person name="Markovic C."/>
            <person name="Hall O."/>
            <person name="Minx P."/>
            <person name="Tomlinson C."/>
            <person name="Mitreva M."/>
            <person name="Hou S."/>
            <person name="Chen J."/>
            <person name="Wollam A."/>
            <person name="Pepin K.H."/>
            <person name="Johnson M."/>
            <person name="Bhonagiri V."/>
            <person name="Zhang X."/>
            <person name="Suruliraj S."/>
            <person name="Warren W."/>
            <person name="Chinwalla A."/>
            <person name="Mardis E.R."/>
            <person name="Wilson R.K."/>
        </authorList>
    </citation>
    <scope>NUCLEOTIDE SEQUENCE [LARGE SCALE GENOMIC DNA]</scope>
    <source>
        <strain evidence="11 12">DP7</strain>
    </source>
</reference>
<feature type="binding site" evidence="8">
    <location>
        <position position="51"/>
    </location>
    <ligand>
        <name>Mg(2+)</name>
        <dbReference type="ChEBI" id="CHEBI:18420"/>
    </ligand>
</feature>
<dbReference type="Gene3D" id="1.10.300.10">
    <property type="entry name" value="Adenylosuccinate Synthetase, subunit A, domain 2"/>
    <property type="match status" value="1"/>
</dbReference>
<evidence type="ECO:0000256" key="9">
    <source>
        <dbReference type="PROSITE-ProRule" id="PRU10134"/>
    </source>
</evidence>
<feature type="active site" evidence="9">
    <location>
        <position position="150"/>
    </location>
</feature>
<dbReference type="FunFam" id="1.10.300.10:FF:000001">
    <property type="entry name" value="Adenylosuccinate synthetase"/>
    <property type="match status" value="1"/>
</dbReference>
<evidence type="ECO:0000313" key="12">
    <source>
        <dbReference type="Proteomes" id="UP000004416"/>
    </source>
</evidence>
<feature type="active site" description="Proton donor" evidence="8">
    <location>
        <position position="52"/>
    </location>
</feature>
<sequence>MAQEERTGESGMASVVLIGTQWGDEGKGKVTDFLAEKADLVVRYQGGNNAGHTVVAKGEEFKLHLIPSGILYEDKTCVIGNGVVVDPKVLLEELAYLSERKVKTGKLLISSNAHVIMPYHRLLDALEEDSRGEHKIGTTKRGIGPAYMDKTLRIGIRIMDLIDDEEFAAKLRRNLQEKNNLLTKVYGVEPLDYDAIYQEYSGYAQKIRGLVADSSLVIDESLKAGEKVLFEGAQGTLLDLDHGTYPYVTSSHPIAGGACTGAGVGPTRINRVVGVIKAYTTRVGEGPFPTELADETGELMRQNGHEFGTTTGRARRCGWFDAVIARYAVRVSGISDFALMKLDVLSGFEKIKICVGYRVNNEVIYEFPQSQKIFKACEPVYEVIEGWQEDITGVTRFEDLPKAAQDYVRRIEQLTETQVTLIAVGPGREQTIVRGEIF</sequence>
<keyword evidence="2 8" id="KW-0436">Ligase</keyword>
<comment type="subcellular location">
    <subcellularLocation>
        <location evidence="8">Cytoplasm</location>
    </subcellularLocation>
</comment>
<dbReference type="InterPro" id="IPR042110">
    <property type="entry name" value="Adenylosuccinate_synth_dom2"/>
</dbReference>
<dbReference type="Pfam" id="PF00709">
    <property type="entry name" value="Adenylsucc_synt"/>
    <property type="match status" value="1"/>
</dbReference>
<dbReference type="EMBL" id="AFZX01000105">
    <property type="protein sequence ID" value="EHL05342.1"/>
    <property type="molecule type" value="Genomic_DNA"/>
</dbReference>
<dbReference type="SMART" id="SM00788">
    <property type="entry name" value="Adenylsucc_synt"/>
    <property type="match status" value="1"/>
</dbReference>
<dbReference type="Gene3D" id="3.40.440.10">
    <property type="entry name" value="Adenylosuccinate Synthetase, subunit A, domain 1"/>
    <property type="match status" value="1"/>
</dbReference>
<dbReference type="PATRIC" id="fig|537010.4.peg.3814"/>
<evidence type="ECO:0000256" key="2">
    <source>
        <dbReference type="ARBA" id="ARBA00022598"/>
    </source>
</evidence>
<keyword evidence="6 8" id="KW-0460">Magnesium</keyword>
<protein>
    <recommendedName>
        <fullName evidence="8 10">Adenylosuccinate synthetase</fullName>
        <shortName evidence="8">AMPSase</shortName>
        <shortName evidence="8">AdSS</shortName>
        <ecNumber evidence="8 10">6.3.4.4</ecNumber>
    </recommendedName>
    <alternativeName>
        <fullName evidence="8">IMP--aspartate ligase</fullName>
    </alternativeName>
</protein>
<feature type="binding site" description="in other chain" evidence="8">
    <location>
        <begin position="24"/>
        <end position="27"/>
    </location>
    <ligand>
        <name>IMP</name>
        <dbReference type="ChEBI" id="CHEBI:58053"/>
        <note>ligand shared between dimeric partners</note>
    </ligand>
</feature>
<dbReference type="CDD" id="cd03108">
    <property type="entry name" value="AdSS"/>
    <property type="match status" value="1"/>
</dbReference>
<dbReference type="HOGENOM" id="CLU_029848_0_0_9"/>
<evidence type="ECO:0000313" key="11">
    <source>
        <dbReference type="EMBL" id="EHL05342.1"/>
    </source>
</evidence>
<dbReference type="GO" id="GO:0005737">
    <property type="term" value="C:cytoplasm"/>
    <property type="evidence" value="ECO:0007669"/>
    <property type="project" value="UniProtKB-SubCell"/>
</dbReference>
<comment type="subunit">
    <text evidence="1 8">Homodimer.</text>
</comment>
<organism evidence="11 12">
    <name type="scientific">Desulfitobacterium hafniense DP7</name>
    <dbReference type="NCBI Taxonomy" id="537010"/>
    <lineage>
        <taxon>Bacteria</taxon>
        <taxon>Bacillati</taxon>
        <taxon>Bacillota</taxon>
        <taxon>Clostridia</taxon>
        <taxon>Eubacteriales</taxon>
        <taxon>Desulfitobacteriaceae</taxon>
        <taxon>Desulfitobacterium</taxon>
    </lineage>
</organism>
<feature type="binding site" description="in other chain" evidence="8">
    <location>
        <position position="249"/>
    </location>
    <ligand>
        <name>IMP</name>
        <dbReference type="ChEBI" id="CHEBI:58053"/>
        <note>ligand shared between dimeric partners</note>
    </ligand>
</feature>
<feature type="binding site" description="in other chain" evidence="8">
    <location>
        <position position="139"/>
    </location>
    <ligand>
        <name>IMP</name>
        <dbReference type="ChEBI" id="CHEBI:58053"/>
        <note>ligand shared between dimeric partners</note>
    </ligand>
</feature>
<dbReference type="NCBIfam" id="TIGR00184">
    <property type="entry name" value="purA"/>
    <property type="match status" value="1"/>
</dbReference>